<gene>
    <name evidence="2" type="ORF">C6P40_004545</name>
</gene>
<dbReference type="InterPro" id="IPR011990">
    <property type="entry name" value="TPR-like_helical_dom_sf"/>
</dbReference>
<evidence type="ECO:0000256" key="1">
    <source>
        <dbReference type="SAM" id="MobiDB-lite"/>
    </source>
</evidence>
<accession>A0A9P6WPE9</accession>
<reference evidence="2" key="1">
    <citation type="submission" date="2020-11" db="EMBL/GenBank/DDBJ databases">
        <title>Kefir isolates.</title>
        <authorList>
            <person name="Marcisauskas S."/>
            <person name="Kim Y."/>
            <person name="Blasche S."/>
        </authorList>
    </citation>
    <scope>NUCLEOTIDE SEQUENCE</scope>
    <source>
        <strain evidence="2">Olga-1</strain>
    </source>
</reference>
<dbReference type="GO" id="GO:0031942">
    <property type="term" value="C:i-AAA complex"/>
    <property type="evidence" value="ECO:0007669"/>
    <property type="project" value="TreeGrafter"/>
</dbReference>
<dbReference type="PANTHER" id="PTHR28142:SF1">
    <property type="entry name" value="MITOCHONDRIAL INNER MEMBRANE I-AAA PROTEASE SUPERCOMPLEX SUBUNIT MGR3-RELATED"/>
    <property type="match status" value="1"/>
</dbReference>
<dbReference type="SUPFAM" id="SSF48452">
    <property type="entry name" value="TPR-like"/>
    <property type="match status" value="1"/>
</dbReference>
<organism evidence="2 3">
    <name type="scientific">Pichia californica</name>
    <dbReference type="NCBI Taxonomy" id="460514"/>
    <lineage>
        <taxon>Eukaryota</taxon>
        <taxon>Fungi</taxon>
        <taxon>Dikarya</taxon>
        <taxon>Ascomycota</taxon>
        <taxon>Saccharomycotina</taxon>
        <taxon>Pichiomycetes</taxon>
        <taxon>Pichiales</taxon>
        <taxon>Pichiaceae</taxon>
        <taxon>Pichia</taxon>
    </lineage>
</organism>
<dbReference type="EMBL" id="PUHW01000063">
    <property type="protein sequence ID" value="KAG0689743.1"/>
    <property type="molecule type" value="Genomic_DNA"/>
</dbReference>
<dbReference type="InterPro" id="IPR040201">
    <property type="entry name" value="Mrg3-like"/>
</dbReference>
<dbReference type="AlphaFoldDB" id="A0A9P6WPE9"/>
<evidence type="ECO:0000313" key="2">
    <source>
        <dbReference type="EMBL" id="KAG0689743.1"/>
    </source>
</evidence>
<dbReference type="OrthoDB" id="10050400at2759"/>
<dbReference type="PANTHER" id="PTHR28142">
    <property type="entry name" value="MITOCHONDRIAL INNER MEMBRANE I-AAA PROTEASE SUPERCOMPLEX SUBUNIT MGR3-RELATED"/>
    <property type="match status" value="1"/>
</dbReference>
<comment type="caution">
    <text evidence="2">The sequence shown here is derived from an EMBL/GenBank/DDBJ whole genome shotgun (WGS) entry which is preliminary data.</text>
</comment>
<name>A0A9P6WPE9_9ASCO</name>
<keyword evidence="3" id="KW-1185">Reference proteome</keyword>
<feature type="region of interest" description="Disordered" evidence="1">
    <location>
        <begin position="73"/>
        <end position="101"/>
    </location>
</feature>
<proteinExistence type="predicted"/>
<evidence type="ECO:0000313" key="3">
    <source>
        <dbReference type="Proteomes" id="UP000697127"/>
    </source>
</evidence>
<dbReference type="GO" id="GO:0006515">
    <property type="term" value="P:protein quality control for misfolded or incompletely synthesized proteins"/>
    <property type="evidence" value="ECO:0007669"/>
    <property type="project" value="TreeGrafter"/>
</dbReference>
<protein>
    <submittedName>
        <fullName evidence="2">Uncharacterized protein</fullName>
    </submittedName>
</protein>
<dbReference type="Proteomes" id="UP000697127">
    <property type="component" value="Unassembled WGS sequence"/>
</dbReference>
<dbReference type="GO" id="GO:0051787">
    <property type="term" value="F:misfolded protein binding"/>
    <property type="evidence" value="ECO:0007669"/>
    <property type="project" value="TreeGrafter"/>
</dbReference>
<sequence>MLFRKSHTITFKGVNSFISKPYTSTSPHPYTSHPFQIRFINTNDSNDVSKLPSLNQFKSETGIPQINNKINIDSNSTSEPAPPVFFQSEIPPKPFNNNNNGNTHSIPIVENVKQSNFLKFLYIPITILTALMITMDLYSSLSPANTEFVSEETLKFIESAINAENNNNLFDAIQFYLKALDQLDSEGEEHISPCYTSCSIRIAELFEHNKQFDKALLIYKELSNTYLNAFTHIDDFKTLINDESYDFAILRSLTIAIRYAYLLPENDVNKAREILMFNIIEAQKRIIELYPPFLSILNDINNRNILDILTSDLEKKISHLNNFEQEKIINEQSKNPIELPLFTTEQSPENKILGLHIKAWPVFTRVLINAKDLYSNLSIEANDLSSTISNLTNNSIIIQRCFDHPSRLTLTLTKLGIALQMTYQTINKDFPKGKEIEIIKDNKPVKVNLSSPELKDFVLNTTNSESKRIFLKVLSLCDTMKRQEKLIKSNHLNSQNDIGQWESMFKPALEKSEMVSSASLGMISFQSNDYSEALKYFKRAKILAFKLNDQDYINDINSWIELLTK</sequence>